<evidence type="ECO:0008006" key="3">
    <source>
        <dbReference type="Google" id="ProtNLM"/>
    </source>
</evidence>
<gene>
    <name evidence="1" type="ORF">L195_g007306</name>
</gene>
<dbReference type="Proteomes" id="UP000236291">
    <property type="component" value="Unassembled WGS sequence"/>
</dbReference>
<proteinExistence type="predicted"/>
<reference evidence="1 2" key="1">
    <citation type="journal article" date="2014" name="Am. J. Bot.">
        <title>Genome assembly and annotation for red clover (Trifolium pratense; Fabaceae).</title>
        <authorList>
            <person name="Istvanek J."/>
            <person name="Jaros M."/>
            <person name="Krenek A."/>
            <person name="Repkova J."/>
        </authorList>
    </citation>
    <scope>NUCLEOTIDE SEQUENCE [LARGE SCALE GENOMIC DNA]</scope>
    <source>
        <strain evidence="2">cv. Tatra</strain>
        <tissue evidence="1">Young leaves</tissue>
    </source>
</reference>
<reference evidence="1 2" key="2">
    <citation type="journal article" date="2017" name="Front. Plant Sci.">
        <title>Gene Classification and Mining of Molecular Markers Useful in Red Clover (Trifolium pratense) Breeding.</title>
        <authorList>
            <person name="Istvanek J."/>
            <person name="Dluhosova J."/>
            <person name="Dluhos P."/>
            <person name="Patkova L."/>
            <person name="Nedelnik J."/>
            <person name="Repkova J."/>
        </authorList>
    </citation>
    <scope>NUCLEOTIDE SEQUENCE [LARGE SCALE GENOMIC DNA]</scope>
    <source>
        <strain evidence="2">cv. Tatra</strain>
        <tissue evidence="1">Young leaves</tissue>
    </source>
</reference>
<comment type="caution">
    <text evidence="1">The sequence shown here is derived from an EMBL/GenBank/DDBJ whole genome shotgun (WGS) entry which is preliminary data.</text>
</comment>
<sequence>MGKAATKIINYHPRELVLVKWTTPRIGWVKLNTYGASKEGKRRELDVVVLFKEVRGSGLEDLQNSKAIKMDMIVSPVGRTLVRRIRRLIELDWEVEICHSYREANWCTDALANFG</sequence>
<evidence type="ECO:0000313" key="2">
    <source>
        <dbReference type="Proteomes" id="UP000236291"/>
    </source>
</evidence>
<evidence type="ECO:0000313" key="1">
    <source>
        <dbReference type="EMBL" id="PNY10718.1"/>
    </source>
</evidence>
<protein>
    <recommendedName>
        <fullName evidence="3">RNase H type-1 domain-containing protein</fullName>
    </recommendedName>
</protein>
<dbReference type="PANTHER" id="PTHR47723">
    <property type="entry name" value="OS05G0353850 PROTEIN"/>
    <property type="match status" value="1"/>
</dbReference>
<dbReference type="InterPro" id="IPR053151">
    <property type="entry name" value="RNase_H-like"/>
</dbReference>
<organism evidence="1 2">
    <name type="scientific">Trifolium pratense</name>
    <name type="common">Red clover</name>
    <dbReference type="NCBI Taxonomy" id="57577"/>
    <lineage>
        <taxon>Eukaryota</taxon>
        <taxon>Viridiplantae</taxon>
        <taxon>Streptophyta</taxon>
        <taxon>Embryophyta</taxon>
        <taxon>Tracheophyta</taxon>
        <taxon>Spermatophyta</taxon>
        <taxon>Magnoliopsida</taxon>
        <taxon>eudicotyledons</taxon>
        <taxon>Gunneridae</taxon>
        <taxon>Pentapetalae</taxon>
        <taxon>rosids</taxon>
        <taxon>fabids</taxon>
        <taxon>Fabales</taxon>
        <taxon>Fabaceae</taxon>
        <taxon>Papilionoideae</taxon>
        <taxon>50 kb inversion clade</taxon>
        <taxon>NPAAA clade</taxon>
        <taxon>Hologalegina</taxon>
        <taxon>IRL clade</taxon>
        <taxon>Trifolieae</taxon>
        <taxon>Trifolium</taxon>
    </lineage>
</organism>
<name>A0A2K3P605_TRIPR</name>
<dbReference type="AlphaFoldDB" id="A0A2K3P605"/>
<dbReference type="EMBL" id="ASHM01004019">
    <property type="protein sequence ID" value="PNY10718.1"/>
    <property type="molecule type" value="Genomic_DNA"/>
</dbReference>
<dbReference type="PANTHER" id="PTHR47723:SF19">
    <property type="entry name" value="POLYNUCLEOTIDYL TRANSFERASE, RIBONUCLEASE H-LIKE SUPERFAMILY PROTEIN"/>
    <property type="match status" value="1"/>
</dbReference>
<accession>A0A2K3P605</accession>